<feature type="region of interest" description="Disordered" evidence="1">
    <location>
        <begin position="29"/>
        <end position="51"/>
    </location>
</feature>
<dbReference type="EMBL" id="JASSZA010000010">
    <property type="protein sequence ID" value="KAK2099928.1"/>
    <property type="molecule type" value="Genomic_DNA"/>
</dbReference>
<evidence type="ECO:0000313" key="2">
    <source>
        <dbReference type="EMBL" id="KAK2099928.1"/>
    </source>
</evidence>
<evidence type="ECO:0000313" key="3">
    <source>
        <dbReference type="Proteomes" id="UP001266305"/>
    </source>
</evidence>
<dbReference type="InterPro" id="IPR051569">
    <property type="entry name" value="SHANK"/>
</dbReference>
<name>A0ABQ9USA3_SAGOE</name>
<proteinExistence type="predicted"/>
<keyword evidence="3" id="KW-1185">Reference proteome</keyword>
<comment type="caution">
    <text evidence="2">The sequence shown here is derived from an EMBL/GenBank/DDBJ whole genome shotgun (WGS) entry which is preliminary data.</text>
</comment>
<dbReference type="PANTHER" id="PTHR24135">
    <property type="entry name" value="SH3 AND MULTIPLE ANKYRIN REPEAT DOMAINS PROTEIN"/>
    <property type="match status" value="1"/>
</dbReference>
<organism evidence="2 3">
    <name type="scientific">Saguinus oedipus</name>
    <name type="common">Cotton-top tamarin</name>
    <name type="synonym">Oedipomidas oedipus</name>
    <dbReference type="NCBI Taxonomy" id="9490"/>
    <lineage>
        <taxon>Eukaryota</taxon>
        <taxon>Metazoa</taxon>
        <taxon>Chordata</taxon>
        <taxon>Craniata</taxon>
        <taxon>Vertebrata</taxon>
        <taxon>Euteleostomi</taxon>
        <taxon>Mammalia</taxon>
        <taxon>Eutheria</taxon>
        <taxon>Euarchontoglires</taxon>
        <taxon>Primates</taxon>
        <taxon>Haplorrhini</taxon>
        <taxon>Platyrrhini</taxon>
        <taxon>Cebidae</taxon>
        <taxon>Callitrichinae</taxon>
        <taxon>Saguinus</taxon>
    </lineage>
</organism>
<gene>
    <name evidence="2" type="primary">SHANK2_3</name>
    <name evidence="2" type="ORF">P7K49_021276</name>
</gene>
<sequence>TNLKKCMDHIQHRSVEKITKMLDRGLDPNFHDLETGGGHSLEGTLPGFTEA</sequence>
<evidence type="ECO:0000256" key="1">
    <source>
        <dbReference type="SAM" id="MobiDB-lite"/>
    </source>
</evidence>
<dbReference type="Proteomes" id="UP001266305">
    <property type="component" value="Unassembled WGS sequence"/>
</dbReference>
<reference evidence="2 3" key="1">
    <citation type="submission" date="2023-05" db="EMBL/GenBank/DDBJ databases">
        <title>B98-5 Cell Line De Novo Hybrid Assembly: An Optical Mapping Approach.</title>
        <authorList>
            <person name="Kananen K."/>
            <person name="Auerbach J.A."/>
            <person name="Kautto E."/>
            <person name="Blachly J.S."/>
        </authorList>
    </citation>
    <scope>NUCLEOTIDE SEQUENCE [LARGE SCALE GENOMIC DNA]</scope>
    <source>
        <strain evidence="2">B95-8</strain>
        <tissue evidence="2">Cell line</tissue>
    </source>
</reference>
<feature type="non-terminal residue" evidence="2">
    <location>
        <position position="1"/>
    </location>
</feature>
<protein>
    <submittedName>
        <fullName evidence="2">SH3 and multiple ankyrin repeat domains protein 2</fullName>
    </submittedName>
</protein>
<accession>A0ABQ9USA3</accession>
<dbReference type="PANTHER" id="PTHR24135:SF17">
    <property type="entry name" value="SH3 AND MULTIPLE ANKYRIN REPEAT DOMAINS PROTEIN 2"/>
    <property type="match status" value="1"/>
</dbReference>